<proteinExistence type="predicted"/>
<feature type="region of interest" description="Disordered" evidence="1">
    <location>
        <begin position="43"/>
        <end position="62"/>
    </location>
</feature>
<evidence type="ECO:0000313" key="2">
    <source>
        <dbReference type="EMBL" id="GGG33656.1"/>
    </source>
</evidence>
<dbReference type="Gene3D" id="2.60.40.1120">
    <property type="entry name" value="Carboxypeptidase-like, regulatory domain"/>
    <property type="match status" value="1"/>
</dbReference>
<comment type="caution">
    <text evidence="2">The sequence shown here is derived from an EMBL/GenBank/DDBJ whole genome shotgun (WGS) entry which is preliminary data.</text>
</comment>
<protein>
    <recommendedName>
        <fullName evidence="4">Carboxypeptidase regulatory-like domain-containing protein</fullName>
    </recommendedName>
</protein>
<evidence type="ECO:0000256" key="1">
    <source>
        <dbReference type="SAM" id="MobiDB-lite"/>
    </source>
</evidence>
<sequence length="62" mass="6438">MYVLLFPLAVGQSYAQPTTTITGRVTDETGSGIPGVTVLLKGSATGTATRPDGSCSVQPRRR</sequence>
<evidence type="ECO:0000313" key="3">
    <source>
        <dbReference type="Proteomes" id="UP000601361"/>
    </source>
</evidence>
<gene>
    <name evidence="2" type="ORF">GCM10011378_07640</name>
</gene>
<name>A0ABQ1WJY5_9BACT</name>
<organism evidence="2 3">
    <name type="scientific">Hymenobacter glacieicola</name>
    <dbReference type="NCBI Taxonomy" id="1562124"/>
    <lineage>
        <taxon>Bacteria</taxon>
        <taxon>Pseudomonadati</taxon>
        <taxon>Bacteroidota</taxon>
        <taxon>Cytophagia</taxon>
        <taxon>Cytophagales</taxon>
        <taxon>Hymenobacteraceae</taxon>
        <taxon>Hymenobacter</taxon>
    </lineage>
</organism>
<dbReference type="SUPFAM" id="SSF49452">
    <property type="entry name" value="Starch-binding domain-like"/>
    <property type="match status" value="1"/>
</dbReference>
<dbReference type="EMBL" id="BMGS01000002">
    <property type="protein sequence ID" value="GGG33656.1"/>
    <property type="molecule type" value="Genomic_DNA"/>
</dbReference>
<reference evidence="3" key="1">
    <citation type="journal article" date="2019" name="Int. J. Syst. Evol. Microbiol.">
        <title>The Global Catalogue of Microorganisms (GCM) 10K type strain sequencing project: providing services to taxonomists for standard genome sequencing and annotation.</title>
        <authorList>
            <consortium name="The Broad Institute Genomics Platform"/>
            <consortium name="The Broad Institute Genome Sequencing Center for Infectious Disease"/>
            <person name="Wu L."/>
            <person name="Ma J."/>
        </authorList>
    </citation>
    <scope>NUCLEOTIDE SEQUENCE [LARGE SCALE GENOMIC DNA]</scope>
    <source>
        <strain evidence="3">CGMCC 1.12990</strain>
    </source>
</reference>
<dbReference type="Proteomes" id="UP000601361">
    <property type="component" value="Unassembled WGS sequence"/>
</dbReference>
<accession>A0ABQ1WJY5</accession>
<evidence type="ECO:0008006" key="4">
    <source>
        <dbReference type="Google" id="ProtNLM"/>
    </source>
</evidence>
<dbReference type="InterPro" id="IPR013784">
    <property type="entry name" value="Carb-bd-like_fold"/>
</dbReference>
<keyword evidence="3" id="KW-1185">Reference proteome</keyword>